<dbReference type="SUPFAM" id="SSF49299">
    <property type="entry name" value="PKD domain"/>
    <property type="match status" value="1"/>
</dbReference>
<reference evidence="2" key="1">
    <citation type="submission" date="2020-05" db="EMBL/GenBank/DDBJ databases">
        <authorList>
            <person name="Chiriac C."/>
            <person name="Salcher M."/>
            <person name="Ghai R."/>
            <person name="Kavagutti S V."/>
        </authorList>
    </citation>
    <scope>NUCLEOTIDE SEQUENCE</scope>
</reference>
<dbReference type="EMBL" id="CAEZUR010000038">
    <property type="protein sequence ID" value="CAB4607365.1"/>
    <property type="molecule type" value="Genomic_DNA"/>
</dbReference>
<dbReference type="CDD" id="cd00146">
    <property type="entry name" value="PKD"/>
    <property type="match status" value="1"/>
</dbReference>
<gene>
    <name evidence="2" type="ORF">UFOPK1843_00594</name>
</gene>
<dbReference type="InterPro" id="IPR013783">
    <property type="entry name" value="Ig-like_fold"/>
</dbReference>
<sequence length="229" mass="25008">MFKALSSMVLSMAIVFQGIIHAPPVHAAGCSKVGVQSGLLKHSGLVSGNTAKVCGRELWKLLPKPKIPKKPIVHASPVKKVNWKNEFSVTPDRPRIKLAGSTDLVPGNSLGFSSLAVRHTRNRMLLWYPTQVRFQPVSYLWSFGDGQTSADRDANHSWAESGTFTVRLTVNYSVKYRIIGKSAWVVLPGQIAANSLPVVVNVGQKTLTSSDLVRLVHWTCLQKPTAIGC</sequence>
<dbReference type="PROSITE" id="PS50093">
    <property type="entry name" value="PKD"/>
    <property type="match status" value="1"/>
</dbReference>
<dbReference type="InterPro" id="IPR000601">
    <property type="entry name" value="PKD_dom"/>
</dbReference>
<dbReference type="Gene3D" id="2.60.40.10">
    <property type="entry name" value="Immunoglobulins"/>
    <property type="match status" value="1"/>
</dbReference>
<proteinExistence type="predicted"/>
<organism evidence="2">
    <name type="scientific">freshwater metagenome</name>
    <dbReference type="NCBI Taxonomy" id="449393"/>
    <lineage>
        <taxon>unclassified sequences</taxon>
        <taxon>metagenomes</taxon>
        <taxon>ecological metagenomes</taxon>
    </lineage>
</organism>
<dbReference type="InterPro" id="IPR035986">
    <property type="entry name" value="PKD_dom_sf"/>
</dbReference>
<dbReference type="AlphaFoldDB" id="A0A6J6H7P3"/>
<feature type="domain" description="PKD" evidence="1">
    <location>
        <begin position="136"/>
        <end position="171"/>
    </location>
</feature>
<name>A0A6J6H7P3_9ZZZZ</name>
<protein>
    <submittedName>
        <fullName evidence="2">Unannotated protein</fullName>
    </submittedName>
</protein>
<accession>A0A6J6H7P3</accession>
<evidence type="ECO:0000259" key="1">
    <source>
        <dbReference type="PROSITE" id="PS50093"/>
    </source>
</evidence>
<dbReference type="Pfam" id="PF18911">
    <property type="entry name" value="PKD_4"/>
    <property type="match status" value="1"/>
</dbReference>
<evidence type="ECO:0000313" key="2">
    <source>
        <dbReference type="EMBL" id="CAB4607365.1"/>
    </source>
</evidence>